<reference evidence="7 9" key="2">
    <citation type="submission" date="2018-03" db="EMBL/GenBank/DDBJ databases">
        <authorList>
            <person name="Fogelqvist J."/>
        </authorList>
    </citation>
    <scope>NUCLEOTIDE SEQUENCE [LARGE SCALE GENOMIC DNA]</scope>
</reference>
<feature type="repeat" description="RCC1" evidence="2">
    <location>
        <begin position="861"/>
        <end position="911"/>
    </location>
</feature>
<evidence type="ECO:0000256" key="4">
    <source>
        <dbReference type="SAM" id="MobiDB-lite"/>
    </source>
</evidence>
<feature type="domain" description="RCC1-like" evidence="5">
    <location>
        <begin position="781"/>
        <end position="1081"/>
    </location>
</feature>
<evidence type="ECO:0000313" key="7">
    <source>
        <dbReference type="EMBL" id="SPQ95996.1"/>
    </source>
</evidence>
<sequence length="1116" mass="117303">MSTRLPDIVDPWQEGAERGPTKVGAERLEAHVERLERVLVRVARDVRRVQQETFASVNDCQDRISAQALSSDALVARASETAERGQRSLERLVQRLQERLVEVEARLDDHAGRAQAVHVVVERTTSQLARLDRTLAQTGDQIREIGDEGAQRLKQWASSTATALASRFDTIAAAVDRERLARQDDVESMRQDALSRTAALQQALEAQSEQQALFEKGFRRFIGRFQGEMRDLFVKLQENVTDGQAQLTSLVQAEGDERARLEQRLQRVLSEATGGPAVAVDQLEQALQAQIASLRDAILQQQNDVPVAMSHLGRDLRQEMWRGQQRVVELLSRVTVNDAAIDPGSLLRHLQGELDPSPATADAPVVVDPRDDDSAPVDAAQSSTAAAAAEATDHDVIVEPARQTDATAVADDASRAAAGGDVVQFGASSMTRPMPIDVPDGMGRRQIIAIGAGRDHAAAITSAGLLLAWGANDHGQCGISPASPTLLPATLVPIGEPVRHVACGFDHTVVCTRPGTAYTFGSALNGRLGQDRDLDLDTPTAIAAGAFADHRIVGVGAGQFNSGFLDDVGRVWVCGAGDSGQIGEGERRPSLQPCLATIPDAALPVVSIAFGDRHAAAVTSSGALLTWGAAEFGCLGHGNDTDDELVPRVVSLVGDVVGVACGERHTTALTRSGAVYSFGSGETHQIGVMDNVDQVAPVHVASLSDVVAIAVGSTTSLAVARNGDVHAWGYALETPVPRRVDKLHGQLVTNVAAGGPDVMLALVVDGQQCFEFAPATRTTARFEALLGKQVAQIAAGAFHFGVVDRSGQVLVWGEDRDGLRLGINAGYDVVAVPQRVPVSLAIAFKSIACAREHSVALTDDGKVYTWGSGETGRLGHGDERDCPSPTLVGALSARIDQVAAGQFNSLAITDTGALFVWGAGRAGQVGNGSDSPALVPEAVGIPGPARQASLGDQHCVAILEGGQVFAWGDNELGQCGITSAGTDDDTGTIVARPEQVTALNGVSVTKVSCGDRMTAAVSDDGRLWTWGDAQTEQLGRETHASFDRVPGCVSELGGVVDVACGTVFTVAITGTGDAFAWGFGLASRPVRIDTRSVANDDAPCTIRLAASTSDAIVLAT</sequence>
<feature type="coiled-coil region" evidence="3">
    <location>
        <begin position="251"/>
        <end position="304"/>
    </location>
</feature>
<feature type="coiled-coil region" evidence="3">
    <location>
        <begin position="79"/>
        <end position="113"/>
    </location>
</feature>
<dbReference type="AlphaFoldDB" id="A0A0G4IWN8"/>
<feature type="compositionally biased region" description="Low complexity" evidence="4">
    <location>
        <begin position="376"/>
        <end position="390"/>
    </location>
</feature>
<dbReference type="EMBL" id="OVEO01000005">
    <property type="protein sequence ID" value="SPQ95996.1"/>
    <property type="molecule type" value="Genomic_DNA"/>
</dbReference>
<accession>A0A0G4IWN8</accession>
<evidence type="ECO:0000256" key="2">
    <source>
        <dbReference type="PROSITE-ProRule" id="PRU00235"/>
    </source>
</evidence>
<evidence type="ECO:0000313" key="6">
    <source>
        <dbReference type="EMBL" id="CEO99506.1"/>
    </source>
</evidence>
<feature type="repeat" description="RCC1" evidence="2">
    <location>
        <begin position="962"/>
        <end position="1020"/>
    </location>
</feature>
<evidence type="ECO:0000259" key="5">
    <source>
        <dbReference type="Pfam" id="PF25390"/>
    </source>
</evidence>
<feature type="repeat" description="RCC1" evidence="2">
    <location>
        <begin position="807"/>
        <end position="860"/>
    </location>
</feature>
<dbReference type="OrthoDB" id="61110at2759"/>
<keyword evidence="3" id="KW-0175">Coiled coil</keyword>
<dbReference type="InterPro" id="IPR051625">
    <property type="entry name" value="Signaling_Regulatory_Domain"/>
</dbReference>
<dbReference type="PANTHER" id="PTHR22872">
    <property type="entry name" value="BTK-BINDING PROTEIN-RELATED"/>
    <property type="match status" value="1"/>
</dbReference>
<feature type="repeat" description="RCC1" evidence="2">
    <location>
        <begin position="569"/>
        <end position="621"/>
    </location>
</feature>
<feature type="repeat" description="RCC1" evidence="2">
    <location>
        <begin position="622"/>
        <end position="672"/>
    </location>
</feature>
<keyword evidence="1" id="KW-0677">Repeat</keyword>
<feature type="region of interest" description="Disordered" evidence="4">
    <location>
        <begin position="1"/>
        <end position="21"/>
    </location>
</feature>
<dbReference type="STRING" id="37360.A0A0G4IWN8"/>
<dbReference type="Proteomes" id="UP000290189">
    <property type="component" value="Unassembled WGS sequence"/>
</dbReference>
<dbReference type="InterPro" id="IPR000408">
    <property type="entry name" value="Reg_chr_condens"/>
</dbReference>
<protein>
    <recommendedName>
        <fullName evidence="5">RCC1-like domain-containing protein</fullName>
    </recommendedName>
</protein>
<organism evidence="6 8">
    <name type="scientific">Plasmodiophora brassicae</name>
    <name type="common">Clubroot disease agent</name>
    <dbReference type="NCBI Taxonomy" id="37360"/>
    <lineage>
        <taxon>Eukaryota</taxon>
        <taxon>Sar</taxon>
        <taxon>Rhizaria</taxon>
        <taxon>Endomyxa</taxon>
        <taxon>Phytomyxea</taxon>
        <taxon>Plasmodiophorida</taxon>
        <taxon>Plasmodiophoridae</taxon>
        <taxon>Plasmodiophora</taxon>
    </lineage>
</organism>
<reference evidence="6 8" key="1">
    <citation type="submission" date="2015-02" db="EMBL/GenBank/DDBJ databases">
        <authorList>
            <person name="Chooi Y.-H."/>
        </authorList>
    </citation>
    <scope>NUCLEOTIDE SEQUENCE [LARGE SCALE GENOMIC DNA]</scope>
    <source>
        <strain evidence="6">E3</strain>
    </source>
</reference>
<dbReference type="PANTHER" id="PTHR22872:SF2">
    <property type="entry name" value="INHIBITOR OF BRUTON TYROSINE KINASE"/>
    <property type="match status" value="1"/>
</dbReference>
<dbReference type="SUPFAM" id="SSF50985">
    <property type="entry name" value="RCC1/BLIP-II"/>
    <property type="match status" value="2"/>
</dbReference>
<proteinExistence type="predicted"/>
<feature type="repeat" description="RCC1" evidence="2">
    <location>
        <begin position="673"/>
        <end position="722"/>
    </location>
</feature>
<feature type="repeat" description="RCC1" evidence="2">
    <location>
        <begin position="1021"/>
        <end position="1071"/>
    </location>
</feature>
<dbReference type="OMA" id="DEDDICC"/>
<dbReference type="PROSITE" id="PS00626">
    <property type="entry name" value="RCC1_2"/>
    <property type="match status" value="1"/>
</dbReference>
<geneLocation type="mitochondrion" evidence="7"/>
<dbReference type="InterPro" id="IPR058923">
    <property type="entry name" value="RCC1-like_dom"/>
</dbReference>
<feature type="repeat" description="RCC1" evidence="2">
    <location>
        <begin position="912"/>
        <end position="961"/>
    </location>
</feature>
<gene>
    <name evidence="6" type="ORF">PBRA_007239</name>
    <name evidence="7" type="ORF">PLBR_LOCUS3211</name>
</gene>
<dbReference type="Gene3D" id="2.130.10.30">
    <property type="entry name" value="Regulator of chromosome condensation 1/beta-lactamase-inhibitor protein II"/>
    <property type="match status" value="4"/>
</dbReference>
<keyword evidence="8" id="KW-1185">Reference proteome</keyword>
<dbReference type="EMBL" id="CDSF01000091">
    <property type="protein sequence ID" value="CEO99506.1"/>
    <property type="molecule type" value="Genomic_DNA"/>
</dbReference>
<evidence type="ECO:0000256" key="1">
    <source>
        <dbReference type="ARBA" id="ARBA00022737"/>
    </source>
</evidence>
<dbReference type="PRINTS" id="PR00633">
    <property type="entry name" value="RCCNDNSATION"/>
</dbReference>
<feature type="region of interest" description="Disordered" evidence="4">
    <location>
        <begin position="369"/>
        <end position="392"/>
    </location>
</feature>
<evidence type="ECO:0000256" key="3">
    <source>
        <dbReference type="SAM" id="Coils"/>
    </source>
</evidence>
<evidence type="ECO:0000313" key="8">
    <source>
        <dbReference type="Proteomes" id="UP000039324"/>
    </source>
</evidence>
<dbReference type="Pfam" id="PF25390">
    <property type="entry name" value="WD40_RLD"/>
    <property type="match status" value="1"/>
</dbReference>
<feature type="repeat" description="RCC1" evidence="2">
    <location>
        <begin position="464"/>
        <end position="514"/>
    </location>
</feature>
<keyword evidence="7" id="KW-0496">Mitochondrion</keyword>
<dbReference type="Proteomes" id="UP000039324">
    <property type="component" value="Unassembled WGS sequence"/>
</dbReference>
<feature type="repeat" description="RCC1" evidence="2">
    <location>
        <begin position="515"/>
        <end position="568"/>
    </location>
</feature>
<dbReference type="InterPro" id="IPR009091">
    <property type="entry name" value="RCC1/BLIP-II"/>
</dbReference>
<evidence type="ECO:0000313" key="9">
    <source>
        <dbReference type="Proteomes" id="UP000290189"/>
    </source>
</evidence>
<name>A0A0G4IWN8_PLABS</name>
<dbReference type="Pfam" id="PF00415">
    <property type="entry name" value="RCC1"/>
    <property type="match status" value="4"/>
</dbReference>
<dbReference type="PROSITE" id="PS50012">
    <property type="entry name" value="RCC1_3"/>
    <property type="match status" value="10"/>
</dbReference>
<feature type="coiled-coil region" evidence="3">
    <location>
        <begin position="25"/>
        <end position="52"/>
    </location>
</feature>